<protein>
    <submittedName>
        <fullName evidence="1">Uncharacterized protein</fullName>
    </submittedName>
</protein>
<dbReference type="AlphaFoldDB" id="A0A0P1EM75"/>
<accession>A0A0P1EM75</accession>
<dbReference type="Proteomes" id="UP000050786">
    <property type="component" value="Unassembled WGS sequence"/>
</dbReference>
<evidence type="ECO:0000313" key="1">
    <source>
        <dbReference type="EMBL" id="CUH42010.1"/>
    </source>
</evidence>
<proteinExistence type="predicted"/>
<name>A0A0P1EM75_9RHOB</name>
<sequence length="30" mass="3263">MALTMRDSSAAANYRSLNARSIVICTGFNK</sequence>
<evidence type="ECO:0000313" key="2">
    <source>
        <dbReference type="Proteomes" id="UP000050786"/>
    </source>
</evidence>
<reference evidence="2" key="1">
    <citation type="submission" date="2015-09" db="EMBL/GenBank/DDBJ databases">
        <authorList>
            <person name="Rodrigo-Torres L."/>
            <person name="Arahal D.R."/>
        </authorList>
    </citation>
    <scope>NUCLEOTIDE SEQUENCE [LARGE SCALE GENOMIC DNA]</scope>
    <source>
        <strain evidence="2">CECT 4293</strain>
    </source>
</reference>
<keyword evidence="2" id="KW-1185">Reference proteome</keyword>
<dbReference type="EMBL" id="CYPS01000011">
    <property type="protein sequence ID" value="CUH42010.1"/>
    <property type="molecule type" value="Genomic_DNA"/>
</dbReference>
<gene>
    <name evidence="1" type="ORF">RUM4293_00895</name>
</gene>
<organism evidence="1 2">
    <name type="scientific">Ruegeria atlantica</name>
    <dbReference type="NCBI Taxonomy" id="81569"/>
    <lineage>
        <taxon>Bacteria</taxon>
        <taxon>Pseudomonadati</taxon>
        <taxon>Pseudomonadota</taxon>
        <taxon>Alphaproteobacteria</taxon>
        <taxon>Rhodobacterales</taxon>
        <taxon>Roseobacteraceae</taxon>
        <taxon>Ruegeria</taxon>
    </lineage>
</organism>